<dbReference type="EMBL" id="RJVU01070129">
    <property type="protein sequence ID" value="ROI62465.1"/>
    <property type="molecule type" value="Genomic_DNA"/>
</dbReference>
<reference evidence="1 2" key="1">
    <citation type="submission" date="2018-10" db="EMBL/GenBank/DDBJ databases">
        <title>Genome assembly for a Yunnan-Guizhou Plateau 3E fish, Anabarilius grahami (Regan), and its evolutionary and genetic applications.</title>
        <authorList>
            <person name="Jiang W."/>
        </authorList>
    </citation>
    <scope>NUCLEOTIDE SEQUENCE [LARGE SCALE GENOMIC DNA]</scope>
    <source>
        <strain evidence="1">AG-KIZ</strain>
        <tissue evidence="1">Muscle</tissue>
    </source>
</reference>
<accession>A0A3N0XL22</accession>
<name>A0A3N0XL22_ANAGA</name>
<proteinExistence type="predicted"/>
<organism evidence="1 2">
    <name type="scientific">Anabarilius grahami</name>
    <name type="common">Kanglang fish</name>
    <name type="synonym">Barilius grahami</name>
    <dbReference type="NCBI Taxonomy" id="495550"/>
    <lineage>
        <taxon>Eukaryota</taxon>
        <taxon>Metazoa</taxon>
        <taxon>Chordata</taxon>
        <taxon>Craniata</taxon>
        <taxon>Vertebrata</taxon>
        <taxon>Euteleostomi</taxon>
        <taxon>Actinopterygii</taxon>
        <taxon>Neopterygii</taxon>
        <taxon>Teleostei</taxon>
        <taxon>Ostariophysi</taxon>
        <taxon>Cypriniformes</taxon>
        <taxon>Xenocyprididae</taxon>
        <taxon>Xenocypridinae</taxon>
        <taxon>Xenocypridinae incertae sedis</taxon>
        <taxon>Anabarilius</taxon>
    </lineage>
</organism>
<evidence type="ECO:0000313" key="2">
    <source>
        <dbReference type="Proteomes" id="UP000281406"/>
    </source>
</evidence>
<comment type="caution">
    <text evidence="1">The sequence shown here is derived from an EMBL/GenBank/DDBJ whole genome shotgun (WGS) entry which is preliminary data.</text>
</comment>
<dbReference type="Proteomes" id="UP000281406">
    <property type="component" value="Unassembled WGS sequence"/>
</dbReference>
<keyword evidence="2" id="KW-1185">Reference proteome</keyword>
<dbReference type="AlphaFoldDB" id="A0A3N0XL22"/>
<gene>
    <name evidence="1" type="ORF">DPX16_5138</name>
</gene>
<protein>
    <submittedName>
        <fullName evidence="1">Uncharacterized protein</fullName>
    </submittedName>
</protein>
<sequence>MQQLAACLQYEHDFQRASKLNHPPLRRLSGCSAHLSTSVTAIINDSVHVEKGKDIKAQELNEDTLGSRSVEMRPTIAVMRPVVLVHK</sequence>
<evidence type="ECO:0000313" key="1">
    <source>
        <dbReference type="EMBL" id="ROI62465.1"/>
    </source>
</evidence>